<keyword evidence="1" id="KW-1133">Transmembrane helix</keyword>
<organism evidence="2 3">
    <name type="scientific">Gracilibacillus halotolerans</name>
    <dbReference type="NCBI Taxonomy" id="74386"/>
    <lineage>
        <taxon>Bacteria</taxon>
        <taxon>Bacillati</taxon>
        <taxon>Bacillota</taxon>
        <taxon>Bacilli</taxon>
        <taxon>Bacillales</taxon>
        <taxon>Bacillaceae</taxon>
        <taxon>Gracilibacillus</taxon>
    </lineage>
</organism>
<gene>
    <name evidence="2" type="ORF">GGQ92_002142</name>
</gene>
<sequence>MIVDKWIPFFIMWGIPLFMMIRAYRKMDEKDRKSARKDFRSPGFIFTFGFLGLGLFIIQIGDILLIDIFKLIGIILLLVSAIIMFYITWKEDSKIKSTIFLLLVITSIYFLY</sequence>
<comment type="caution">
    <text evidence="2">The sequence shown here is derived from an EMBL/GenBank/DDBJ whole genome shotgun (WGS) entry which is preliminary data.</text>
</comment>
<dbReference type="AlphaFoldDB" id="A0A841RQ65"/>
<feature type="transmembrane region" description="Helical" evidence="1">
    <location>
        <begin position="44"/>
        <end position="65"/>
    </location>
</feature>
<proteinExistence type="predicted"/>
<dbReference type="RefSeq" id="WP_184248321.1">
    <property type="nucleotide sequence ID" value="NZ_BAAACU010000042.1"/>
</dbReference>
<evidence type="ECO:0000313" key="2">
    <source>
        <dbReference type="EMBL" id="MBB6513335.1"/>
    </source>
</evidence>
<evidence type="ECO:0000256" key="1">
    <source>
        <dbReference type="SAM" id="Phobius"/>
    </source>
</evidence>
<protein>
    <submittedName>
        <fullName evidence="2">Uncharacterized protein</fullName>
    </submittedName>
</protein>
<keyword evidence="1" id="KW-0812">Transmembrane</keyword>
<evidence type="ECO:0000313" key="3">
    <source>
        <dbReference type="Proteomes" id="UP000572212"/>
    </source>
</evidence>
<feature type="transmembrane region" description="Helical" evidence="1">
    <location>
        <begin position="71"/>
        <end position="88"/>
    </location>
</feature>
<dbReference type="EMBL" id="JACHON010000010">
    <property type="protein sequence ID" value="MBB6513335.1"/>
    <property type="molecule type" value="Genomic_DNA"/>
</dbReference>
<dbReference type="Proteomes" id="UP000572212">
    <property type="component" value="Unassembled WGS sequence"/>
</dbReference>
<accession>A0A841RQ65</accession>
<reference evidence="2 3" key="1">
    <citation type="submission" date="2020-08" db="EMBL/GenBank/DDBJ databases">
        <title>Genomic Encyclopedia of Type Strains, Phase IV (KMG-IV): sequencing the most valuable type-strain genomes for metagenomic binning, comparative biology and taxonomic classification.</title>
        <authorList>
            <person name="Goeker M."/>
        </authorList>
    </citation>
    <scope>NUCLEOTIDE SEQUENCE [LARGE SCALE GENOMIC DNA]</scope>
    <source>
        <strain evidence="2 3">DSM 11805</strain>
    </source>
</reference>
<name>A0A841RQ65_9BACI</name>
<keyword evidence="1" id="KW-0472">Membrane</keyword>
<keyword evidence="3" id="KW-1185">Reference proteome</keyword>
<feature type="transmembrane region" description="Helical" evidence="1">
    <location>
        <begin position="6"/>
        <end position="24"/>
    </location>
</feature>